<gene>
    <name evidence="1" type="ORF">ZHAS_00017957</name>
</gene>
<dbReference type="AlphaFoldDB" id="A0A084WI81"/>
<evidence type="ECO:0000313" key="2">
    <source>
        <dbReference type="EnsemblMetazoa" id="ASIC017957-PA"/>
    </source>
</evidence>
<keyword evidence="3" id="KW-1185">Reference proteome</keyword>
<reference evidence="1 3" key="1">
    <citation type="journal article" date="2014" name="BMC Genomics">
        <title>Genome sequence of Anopheles sinensis provides insight into genetics basis of mosquito competence for malaria parasites.</title>
        <authorList>
            <person name="Zhou D."/>
            <person name="Zhang D."/>
            <person name="Ding G."/>
            <person name="Shi L."/>
            <person name="Hou Q."/>
            <person name="Ye Y."/>
            <person name="Xu Y."/>
            <person name="Zhou H."/>
            <person name="Xiong C."/>
            <person name="Li S."/>
            <person name="Yu J."/>
            <person name="Hong S."/>
            <person name="Yu X."/>
            <person name="Zou P."/>
            <person name="Chen C."/>
            <person name="Chang X."/>
            <person name="Wang W."/>
            <person name="Lv Y."/>
            <person name="Sun Y."/>
            <person name="Ma L."/>
            <person name="Shen B."/>
            <person name="Zhu C."/>
        </authorList>
    </citation>
    <scope>NUCLEOTIDE SEQUENCE [LARGE SCALE GENOMIC DNA]</scope>
</reference>
<dbReference type="VEuPathDB" id="VectorBase:ASIC017957"/>
<evidence type="ECO:0000313" key="1">
    <source>
        <dbReference type="EMBL" id="KFB49925.1"/>
    </source>
</evidence>
<sequence>MVVRMSVRLQWSGCGQSRPLHYVTAKPATVRSGCILRSPLMNFSEPINSFRAQWIVLEPTLGCSRHQSHEGFNGISSRTLRAIAVTIDPEFCLPRTNRAPTISE</sequence>
<proteinExistence type="predicted"/>
<reference evidence="2" key="2">
    <citation type="submission" date="2020-05" db="UniProtKB">
        <authorList>
            <consortium name="EnsemblMetazoa"/>
        </authorList>
    </citation>
    <scope>IDENTIFICATION</scope>
</reference>
<dbReference type="EnsemblMetazoa" id="ASIC017957-RA">
    <property type="protein sequence ID" value="ASIC017957-PA"/>
    <property type="gene ID" value="ASIC017957"/>
</dbReference>
<protein>
    <submittedName>
        <fullName evidence="1 2">Uncharacterized protein</fullName>
    </submittedName>
</protein>
<dbReference type="EMBL" id="KE525347">
    <property type="protein sequence ID" value="KFB49925.1"/>
    <property type="molecule type" value="Genomic_DNA"/>
</dbReference>
<organism evidence="1">
    <name type="scientific">Anopheles sinensis</name>
    <name type="common">Mosquito</name>
    <dbReference type="NCBI Taxonomy" id="74873"/>
    <lineage>
        <taxon>Eukaryota</taxon>
        <taxon>Metazoa</taxon>
        <taxon>Ecdysozoa</taxon>
        <taxon>Arthropoda</taxon>
        <taxon>Hexapoda</taxon>
        <taxon>Insecta</taxon>
        <taxon>Pterygota</taxon>
        <taxon>Neoptera</taxon>
        <taxon>Endopterygota</taxon>
        <taxon>Diptera</taxon>
        <taxon>Nematocera</taxon>
        <taxon>Culicoidea</taxon>
        <taxon>Culicidae</taxon>
        <taxon>Anophelinae</taxon>
        <taxon>Anopheles</taxon>
    </lineage>
</organism>
<evidence type="ECO:0000313" key="3">
    <source>
        <dbReference type="Proteomes" id="UP000030765"/>
    </source>
</evidence>
<dbReference type="Proteomes" id="UP000030765">
    <property type="component" value="Unassembled WGS sequence"/>
</dbReference>
<dbReference type="EMBL" id="ATLV01023923">
    <property type="status" value="NOT_ANNOTATED_CDS"/>
    <property type="molecule type" value="Genomic_DNA"/>
</dbReference>
<accession>A0A084WI81</accession>
<name>A0A084WI81_ANOSI</name>